<dbReference type="HOGENOM" id="CLU_2893289_0_0_2"/>
<dbReference type="EMBL" id="CP003362">
    <property type="protein sequence ID" value="AGB50311.1"/>
    <property type="molecule type" value="Genomic_DNA"/>
</dbReference>
<organism evidence="1 2">
    <name type="scientific">Methanomethylovorans hollandica (strain DSM 15978 / NBRC 107637 / DMS1)</name>
    <dbReference type="NCBI Taxonomy" id="867904"/>
    <lineage>
        <taxon>Archaea</taxon>
        <taxon>Methanobacteriati</taxon>
        <taxon>Methanobacteriota</taxon>
        <taxon>Stenosarchaea group</taxon>
        <taxon>Methanomicrobia</taxon>
        <taxon>Methanosarcinales</taxon>
        <taxon>Methanosarcinaceae</taxon>
        <taxon>Methanomethylovorans</taxon>
    </lineage>
</organism>
<protein>
    <submittedName>
        <fullName evidence="1">Uncharacterized protein</fullName>
    </submittedName>
</protein>
<evidence type="ECO:0000313" key="2">
    <source>
        <dbReference type="Proteomes" id="UP000010866"/>
    </source>
</evidence>
<reference evidence="2" key="1">
    <citation type="submission" date="2012-02" db="EMBL/GenBank/DDBJ databases">
        <title>Complete sequence of chromosome of Methanomethylovorans hollandica DSM 15978.</title>
        <authorList>
            <person name="Lucas S."/>
            <person name="Copeland A."/>
            <person name="Lapidus A."/>
            <person name="Glavina del Rio T."/>
            <person name="Dalin E."/>
            <person name="Tice H."/>
            <person name="Bruce D."/>
            <person name="Goodwin L."/>
            <person name="Pitluck S."/>
            <person name="Peters L."/>
            <person name="Mikhailova N."/>
            <person name="Held B."/>
            <person name="Kyrpides N."/>
            <person name="Mavromatis K."/>
            <person name="Ivanova N."/>
            <person name="Brettin T."/>
            <person name="Detter J.C."/>
            <person name="Han C."/>
            <person name="Larimer F."/>
            <person name="Land M."/>
            <person name="Hauser L."/>
            <person name="Markowitz V."/>
            <person name="Cheng J.-F."/>
            <person name="Hugenholtz P."/>
            <person name="Woyke T."/>
            <person name="Wu D."/>
            <person name="Spring S."/>
            <person name="Schroeder M."/>
            <person name="Brambilla E."/>
            <person name="Klenk H.-P."/>
            <person name="Eisen J.A."/>
        </authorList>
    </citation>
    <scope>NUCLEOTIDE SEQUENCE [LARGE SCALE GENOMIC DNA]</scope>
    <source>
        <strain evidence="2">DSM 15978 / NBRC 107637 / DMS1</strain>
    </source>
</reference>
<dbReference type="Proteomes" id="UP000010866">
    <property type="component" value="Chromosome"/>
</dbReference>
<gene>
    <name evidence="1" type="ordered locus">Metho_2147</name>
</gene>
<proteinExistence type="predicted"/>
<dbReference type="AlphaFoldDB" id="L0KYZ5"/>
<evidence type="ECO:0000313" key="1">
    <source>
        <dbReference type="EMBL" id="AGB50311.1"/>
    </source>
</evidence>
<keyword evidence="2" id="KW-1185">Reference proteome</keyword>
<dbReference type="KEGG" id="mhz:Metho_2147"/>
<sequence>MTRENIICPSCETQIFATVPLGQQIICVSLKQGDPAAFGAKYKSASRCTNCNKSFTCYTNNKHECLVS</sequence>
<accession>L0KYZ5</accession>
<name>L0KYZ5_METHD</name>